<dbReference type="EMBL" id="UZAJ01009699">
    <property type="protein sequence ID" value="VDO56076.1"/>
    <property type="molecule type" value="Genomic_DNA"/>
</dbReference>
<keyword evidence="2" id="KW-1185">Reference proteome</keyword>
<dbReference type="WBParaSite" id="OFLC_0000851901-mRNA-1">
    <property type="protein sequence ID" value="OFLC_0000851901-mRNA-1"/>
    <property type="gene ID" value="OFLC_0000851901"/>
</dbReference>
<protein>
    <submittedName>
        <fullName evidence="1 3">Uncharacterized protein</fullName>
    </submittedName>
</protein>
<accession>A0A183HM08</accession>
<evidence type="ECO:0000313" key="1">
    <source>
        <dbReference type="EMBL" id="VDO56076.1"/>
    </source>
</evidence>
<reference evidence="3" key="1">
    <citation type="submission" date="2016-06" db="UniProtKB">
        <authorList>
            <consortium name="WormBaseParasite"/>
        </authorList>
    </citation>
    <scope>IDENTIFICATION</scope>
</reference>
<organism evidence="3">
    <name type="scientific">Onchocerca flexuosa</name>
    <dbReference type="NCBI Taxonomy" id="387005"/>
    <lineage>
        <taxon>Eukaryota</taxon>
        <taxon>Metazoa</taxon>
        <taxon>Ecdysozoa</taxon>
        <taxon>Nematoda</taxon>
        <taxon>Chromadorea</taxon>
        <taxon>Rhabditida</taxon>
        <taxon>Spirurina</taxon>
        <taxon>Spiruromorpha</taxon>
        <taxon>Filarioidea</taxon>
        <taxon>Onchocercidae</taxon>
        <taxon>Onchocerca</taxon>
    </lineage>
</organism>
<gene>
    <name evidence="1" type="ORF">OFLC_LOCUS8518</name>
</gene>
<evidence type="ECO:0000313" key="2">
    <source>
        <dbReference type="Proteomes" id="UP000267606"/>
    </source>
</evidence>
<dbReference type="Proteomes" id="UP000267606">
    <property type="component" value="Unassembled WGS sequence"/>
</dbReference>
<name>A0A183HM08_9BILA</name>
<proteinExistence type="predicted"/>
<dbReference type="STRING" id="387005.A0A183HM08"/>
<sequence length="29" mass="3509">MRLLSDCYICFYTDEENKNEGLNLSRFFS</sequence>
<evidence type="ECO:0000313" key="3">
    <source>
        <dbReference type="WBParaSite" id="OFLC_0000851901-mRNA-1"/>
    </source>
</evidence>
<reference evidence="1 2" key="2">
    <citation type="submission" date="2018-11" db="EMBL/GenBank/DDBJ databases">
        <authorList>
            <consortium name="Pathogen Informatics"/>
        </authorList>
    </citation>
    <scope>NUCLEOTIDE SEQUENCE [LARGE SCALE GENOMIC DNA]</scope>
</reference>
<dbReference type="AlphaFoldDB" id="A0A183HM08"/>